<dbReference type="InterPro" id="IPR039426">
    <property type="entry name" value="TonB-dep_rcpt-like"/>
</dbReference>
<evidence type="ECO:0000256" key="8">
    <source>
        <dbReference type="ARBA" id="ARBA00023170"/>
    </source>
</evidence>
<dbReference type="GO" id="GO:0015344">
    <property type="term" value="F:siderophore uptake transmembrane transporter activity"/>
    <property type="evidence" value="ECO:0007669"/>
    <property type="project" value="TreeGrafter"/>
</dbReference>
<dbReference type="GO" id="GO:0009279">
    <property type="term" value="C:cell outer membrane"/>
    <property type="evidence" value="ECO:0007669"/>
    <property type="project" value="UniProtKB-SubCell"/>
</dbReference>
<protein>
    <submittedName>
        <fullName evidence="15">SusC/RagA family protein</fullName>
    </submittedName>
</protein>
<reference evidence="15 16" key="1">
    <citation type="submission" date="2017-10" db="EMBL/GenBank/DDBJ databases">
        <title>Paenichitinophaga pekingensis gen. nov., sp. nov., isolated from activated sludge.</title>
        <authorList>
            <person name="Jin D."/>
            <person name="Kong X."/>
            <person name="Deng Y."/>
            <person name="Bai Z."/>
        </authorList>
    </citation>
    <scope>NUCLEOTIDE SEQUENCE [LARGE SCALE GENOMIC DNA]</scope>
    <source>
        <strain evidence="15 16">13</strain>
    </source>
</reference>
<dbReference type="Gene3D" id="2.40.170.20">
    <property type="entry name" value="TonB-dependent receptor, beta-barrel domain"/>
    <property type="match status" value="1"/>
</dbReference>
<evidence type="ECO:0000256" key="9">
    <source>
        <dbReference type="ARBA" id="ARBA00023237"/>
    </source>
</evidence>
<keyword evidence="7 10" id="KW-0472">Membrane</keyword>
<evidence type="ECO:0000313" key="16">
    <source>
        <dbReference type="Proteomes" id="UP000220133"/>
    </source>
</evidence>
<dbReference type="AlphaFoldDB" id="A0A291QP40"/>
<dbReference type="Gene3D" id="2.60.40.1120">
    <property type="entry name" value="Carboxypeptidase-like, regulatory domain"/>
    <property type="match status" value="1"/>
</dbReference>
<dbReference type="InterPro" id="IPR008969">
    <property type="entry name" value="CarboxyPept-like_regulatory"/>
</dbReference>
<evidence type="ECO:0000256" key="2">
    <source>
        <dbReference type="ARBA" id="ARBA00022448"/>
    </source>
</evidence>
<organism evidence="15 16">
    <name type="scientific">Chitinophaga caeni</name>
    <dbReference type="NCBI Taxonomy" id="2029983"/>
    <lineage>
        <taxon>Bacteria</taxon>
        <taxon>Pseudomonadati</taxon>
        <taxon>Bacteroidota</taxon>
        <taxon>Chitinophagia</taxon>
        <taxon>Chitinophagales</taxon>
        <taxon>Chitinophagaceae</taxon>
        <taxon>Chitinophaga</taxon>
    </lineage>
</organism>
<keyword evidence="3 10" id="KW-1134">Transmembrane beta strand</keyword>
<dbReference type="NCBIfam" id="TIGR04056">
    <property type="entry name" value="OMP_RagA_SusC"/>
    <property type="match status" value="1"/>
</dbReference>
<dbReference type="OrthoDB" id="9768177at2"/>
<keyword evidence="16" id="KW-1185">Reference proteome</keyword>
<evidence type="ECO:0000259" key="14">
    <source>
        <dbReference type="Pfam" id="PF07715"/>
    </source>
</evidence>
<dbReference type="InterPro" id="IPR036942">
    <property type="entry name" value="Beta-barrel_TonB_sf"/>
</dbReference>
<evidence type="ECO:0000256" key="10">
    <source>
        <dbReference type="PROSITE-ProRule" id="PRU01360"/>
    </source>
</evidence>
<dbReference type="PANTHER" id="PTHR30069">
    <property type="entry name" value="TONB-DEPENDENT OUTER MEMBRANE RECEPTOR"/>
    <property type="match status" value="1"/>
</dbReference>
<evidence type="ECO:0000256" key="5">
    <source>
        <dbReference type="ARBA" id="ARBA00022729"/>
    </source>
</evidence>
<dbReference type="Proteomes" id="UP000220133">
    <property type="component" value="Chromosome"/>
</dbReference>
<dbReference type="GO" id="GO:0044718">
    <property type="term" value="P:siderophore transmembrane transport"/>
    <property type="evidence" value="ECO:0007669"/>
    <property type="project" value="TreeGrafter"/>
</dbReference>
<comment type="similarity">
    <text evidence="10 11">Belongs to the TonB-dependent receptor family.</text>
</comment>
<accession>A0A291QP40</accession>
<keyword evidence="4 10" id="KW-0812">Transmembrane</keyword>
<evidence type="ECO:0000313" key="15">
    <source>
        <dbReference type="EMBL" id="ATL45687.1"/>
    </source>
</evidence>
<dbReference type="Pfam" id="PF07715">
    <property type="entry name" value="Plug"/>
    <property type="match status" value="1"/>
</dbReference>
<dbReference type="Pfam" id="PF00593">
    <property type="entry name" value="TonB_dep_Rec_b-barrel"/>
    <property type="match status" value="1"/>
</dbReference>
<evidence type="ECO:0000259" key="13">
    <source>
        <dbReference type="Pfam" id="PF00593"/>
    </source>
</evidence>
<keyword evidence="9 10" id="KW-0998">Cell outer membrane</keyword>
<feature type="domain" description="TonB-dependent receptor-like beta-barrel" evidence="13">
    <location>
        <begin position="498"/>
        <end position="1088"/>
    </location>
</feature>
<evidence type="ECO:0000256" key="3">
    <source>
        <dbReference type="ARBA" id="ARBA00022452"/>
    </source>
</evidence>
<dbReference type="KEGG" id="cbae:COR50_00095"/>
<keyword evidence="8" id="KW-0675">Receptor</keyword>
<evidence type="ECO:0000256" key="12">
    <source>
        <dbReference type="SAM" id="SignalP"/>
    </source>
</evidence>
<dbReference type="PROSITE" id="PS52016">
    <property type="entry name" value="TONB_DEPENDENT_REC_3"/>
    <property type="match status" value="1"/>
</dbReference>
<dbReference type="InterPro" id="IPR012910">
    <property type="entry name" value="Plug_dom"/>
</dbReference>
<keyword evidence="5 12" id="KW-0732">Signal</keyword>
<evidence type="ECO:0000256" key="7">
    <source>
        <dbReference type="ARBA" id="ARBA00023136"/>
    </source>
</evidence>
<dbReference type="Gene3D" id="2.170.130.10">
    <property type="entry name" value="TonB-dependent receptor, plug domain"/>
    <property type="match status" value="1"/>
</dbReference>
<dbReference type="InterPro" id="IPR000531">
    <property type="entry name" value="Beta-barrel_TonB"/>
</dbReference>
<evidence type="ECO:0000256" key="4">
    <source>
        <dbReference type="ARBA" id="ARBA00022692"/>
    </source>
</evidence>
<dbReference type="RefSeq" id="WP_098192077.1">
    <property type="nucleotide sequence ID" value="NZ_CP023777.1"/>
</dbReference>
<dbReference type="InterPro" id="IPR037066">
    <property type="entry name" value="Plug_dom_sf"/>
</dbReference>
<dbReference type="InterPro" id="IPR023996">
    <property type="entry name" value="TonB-dep_OMP_SusC/RagA"/>
</dbReference>
<dbReference type="InterPro" id="IPR023997">
    <property type="entry name" value="TonB-dep_OMP_SusC/RagA_CS"/>
</dbReference>
<proteinExistence type="inferred from homology"/>
<dbReference type="NCBIfam" id="TIGR04057">
    <property type="entry name" value="SusC_RagA_signa"/>
    <property type="match status" value="1"/>
</dbReference>
<name>A0A291QP40_9BACT</name>
<feature type="domain" description="TonB-dependent receptor plug" evidence="14">
    <location>
        <begin position="228"/>
        <end position="327"/>
    </location>
</feature>
<dbReference type="EMBL" id="CP023777">
    <property type="protein sequence ID" value="ATL45687.1"/>
    <property type="molecule type" value="Genomic_DNA"/>
</dbReference>
<evidence type="ECO:0000256" key="11">
    <source>
        <dbReference type="RuleBase" id="RU003357"/>
    </source>
</evidence>
<dbReference type="SUPFAM" id="SSF49464">
    <property type="entry name" value="Carboxypeptidase regulatory domain-like"/>
    <property type="match status" value="1"/>
</dbReference>
<keyword evidence="2 10" id="KW-0813">Transport</keyword>
<dbReference type="PANTHER" id="PTHR30069:SF29">
    <property type="entry name" value="HEMOGLOBIN AND HEMOGLOBIN-HAPTOGLOBIN-BINDING PROTEIN 1-RELATED"/>
    <property type="match status" value="1"/>
</dbReference>
<gene>
    <name evidence="15" type="ORF">COR50_00095</name>
</gene>
<dbReference type="SUPFAM" id="SSF56935">
    <property type="entry name" value="Porins"/>
    <property type="match status" value="1"/>
</dbReference>
<sequence>MKISKVFHATGLRFKLLLGCLLLASVTSLAKPSVAQVLKKMIKKFEAPKGSLSNALKKLEKSADINIAYDETVIKNIKVDKASFEDQMVEVILKDLLSHSKLSYQEKFNTVLIFEPGKENTPSLKMLEQEKEATISGTVTFNGNPLIGATVVIKGTSNGVGTDANGHFKLSAKLQDDAVLVVSMIGFKTIEKMIGDERTFSFQMEEVAIGLNQLVVVGYGSQRKALISGAIADVPLDKLNSRSLNNVQDAIQGKVPGVLIENQGGDPTSASKVFIRGMGGINGESVLYVVDGMIYKGGPINPNDIESISVLKDASAAIYGAQASGGVILITTKKGKMGSMSINLDAKNGWQTVAKTLNTLTAKQFADVENAAYDAAGIPRSPAFDASVYPEGQLTLTDWQDEIFRTAKIQDYNVEVKGGSEKSHYYMSFGYRKQEGILLNTYNERYGFRLNTDMQMKPWLKVGENLSFTFQDGNGANTTSPYSGVIYTALGYPRNITPYTEDGAFSGMPEDYAASYGDLANPVAILKRLDNKNPYFNISVNPYAEIRFTKDLKFLSSLAVTKGMRNNKVFTPKVPEIGKINNSNNLYQMMSNHTDILSEQTLTYNHMFNGIHHLTATAGYSFQKNESEYMSAEAQNFNDESEIYRYFVNGADYLKPNSGKDKFALESYIGRLNYEYKSKYLLGLLGRIDGTSKVPRKNRYQKYYAITGGWIASEESFLKDNVEWLNFLKVRGSYGLIGNLASLPGNAYNATLSTYNIYIGQDGKQQSGYAENTISNPDLTWARSKQLDFGLDLGFMNNRLSLVVDYFDKTIEDMILAVDLPSTSGVSNQMYQNVGKVKDKGWEIGLTYRSEQDKDFTWEVTGSMSTLDNRLISLGDRTSISTSGINIRSSLTPVRIETGHPLYSYWVVESAGLFQSDKEAQDYKSSDGTVIQPNAKAGDRKFVDRNDDGQINDEDKYFAGTPFPKVNYGLSFNAGYKGFDLNIFAQGVAGVKLFNALKYTNINPSIGTNYNMLTGILDAWTPENTNTDIPRLNTKDPNGNYGTVSDWYLEDGGYFRIKNVTLGYTFPRTFLSKAGLNNLRVYATGSNLFTFTKYDGFDPEIGMDQVGIDKGRYPLARTVLVGLNVNF</sequence>
<evidence type="ECO:0000256" key="6">
    <source>
        <dbReference type="ARBA" id="ARBA00023077"/>
    </source>
</evidence>
<evidence type="ECO:0000256" key="1">
    <source>
        <dbReference type="ARBA" id="ARBA00004571"/>
    </source>
</evidence>
<feature type="signal peptide" evidence="12">
    <location>
        <begin position="1"/>
        <end position="30"/>
    </location>
</feature>
<keyword evidence="6 11" id="KW-0798">TonB box</keyword>
<dbReference type="Pfam" id="PF13715">
    <property type="entry name" value="CarbopepD_reg_2"/>
    <property type="match status" value="1"/>
</dbReference>
<comment type="subcellular location">
    <subcellularLocation>
        <location evidence="1 10">Cell outer membrane</location>
        <topology evidence="1 10">Multi-pass membrane protein</topology>
    </subcellularLocation>
</comment>
<feature type="chain" id="PRO_5013239793" evidence="12">
    <location>
        <begin position="31"/>
        <end position="1127"/>
    </location>
</feature>